<dbReference type="RefSeq" id="WP_083985395.1">
    <property type="nucleotide sequence ID" value="NZ_CP011545.1"/>
</dbReference>
<gene>
    <name evidence="3" type="ORF">CTEST_02300</name>
</gene>
<keyword evidence="1" id="KW-1133">Transmembrane helix</keyword>
<dbReference type="KEGG" id="cted:CTEST_02300"/>
<protein>
    <submittedName>
        <fullName evidence="3">Putative DUF2892 family protein</fullName>
    </submittedName>
</protein>
<dbReference type="EMBL" id="CP011545">
    <property type="protein sequence ID" value="AKK07915.1"/>
    <property type="molecule type" value="Genomic_DNA"/>
</dbReference>
<keyword evidence="1" id="KW-0472">Membrane</keyword>
<feature type="domain" description="Inner membrane protein YgaP-like transmembrane" evidence="2">
    <location>
        <begin position="1"/>
        <end position="57"/>
    </location>
</feature>
<dbReference type="STRING" id="136857.CTEST_02300"/>
<dbReference type="AlphaFoldDB" id="A0A0G3H5A6"/>
<accession>A0A0G3H5A6</accession>
<proteinExistence type="predicted"/>
<organism evidence="3 4">
    <name type="scientific">Corynebacterium testudinoris</name>
    <dbReference type="NCBI Taxonomy" id="136857"/>
    <lineage>
        <taxon>Bacteria</taxon>
        <taxon>Bacillati</taxon>
        <taxon>Actinomycetota</taxon>
        <taxon>Actinomycetes</taxon>
        <taxon>Mycobacteriales</taxon>
        <taxon>Corynebacteriaceae</taxon>
        <taxon>Corynebacterium</taxon>
    </lineage>
</organism>
<dbReference type="Pfam" id="PF11127">
    <property type="entry name" value="YgaP-like_TM"/>
    <property type="match status" value="1"/>
</dbReference>
<feature type="transmembrane region" description="Helical" evidence="1">
    <location>
        <begin position="34"/>
        <end position="56"/>
    </location>
</feature>
<evidence type="ECO:0000256" key="1">
    <source>
        <dbReference type="SAM" id="Phobius"/>
    </source>
</evidence>
<dbReference type="Proteomes" id="UP000035540">
    <property type="component" value="Chromosome"/>
</dbReference>
<dbReference type="InterPro" id="IPR021309">
    <property type="entry name" value="YgaP-like_TM"/>
</dbReference>
<reference evidence="3 4" key="1">
    <citation type="journal article" date="2015" name="Genome Announc.">
        <title>Complete Genome Sequence of the Type Strain Corynebacterium testudinoris DSM 44614, Recovered from Necrotic Lesions in the Mouth of a Tortoise.</title>
        <authorList>
            <person name="Ruckert C."/>
            <person name="Kriete M."/>
            <person name="Jaenicke S."/>
            <person name="Winkler A."/>
            <person name="Tauch A."/>
        </authorList>
    </citation>
    <scope>NUCLEOTIDE SEQUENCE [LARGE SCALE GENOMIC DNA]</scope>
    <source>
        <strain evidence="3 4">DSM 44614</strain>
    </source>
</reference>
<keyword evidence="4" id="KW-1185">Reference proteome</keyword>
<dbReference type="PATRIC" id="fig|136857.5.peg.450"/>
<sequence>MKSNESGVDRGIRAALALVAVILAFTMTKPSSVVGIIVLVVAAIFGVTAAVGFCPLY</sequence>
<reference evidence="4" key="2">
    <citation type="submission" date="2015-05" db="EMBL/GenBank/DDBJ databases">
        <title>Complete genome sequence of Corynebacterium testudinoris DSM 44614, recovered from necrotic lesions in the mouth of a tortoise.</title>
        <authorList>
            <person name="Ruckert C."/>
            <person name="Albersmeier A."/>
            <person name="Winkler A."/>
            <person name="Tauch A."/>
        </authorList>
    </citation>
    <scope>NUCLEOTIDE SEQUENCE [LARGE SCALE GENOMIC DNA]</scope>
    <source>
        <strain evidence="4">DSM 44614</strain>
    </source>
</reference>
<keyword evidence="1" id="KW-0812">Transmembrane</keyword>
<evidence type="ECO:0000259" key="2">
    <source>
        <dbReference type="Pfam" id="PF11127"/>
    </source>
</evidence>
<feature type="transmembrane region" description="Helical" evidence="1">
    <location>
        <begin position="12"/>
        <end position="28"/>
    </location>
</feature>
<evidence type="ECO:0000313" key="3">
    <source>
        <dbReference type="EMBL" id="AKK07915.1"/>
    </source>
</evidence>
<name>A0A0G3H5A6_9CORY</name>
<evidence type="ECO:0000313" key="4">
    <source>
        <dbReference type="Proteomes" id="UP000035540"/>
    </source>
</evidence>